<dbReference type="EMBL" id="CABWMV010000001">
    <property type="protein sequence ID" value="VXC30559.1"/>
    <property type="molecule type" value="Genomic_DNA"/>
</dbReference>
<name>A0A653XKE5_SPHMU</name>
<evidence type="ECO:0000313" key="2">
    <source>
        <dbReference type="Proteomes" id="UP000432350"/>
    </source>
</evidence>
<organism evidence="1 2">
    <name type="scientific">Sphingobacterium multivorum</name>
    <dbReference type="NCBI Taxonomy" id="28454"/>
    <lineage>
        <taxon>Bacteria</taxon>
        <taxon>Pseudomonadati</taxon>
        <taxon>Bacteroidota</taxon>
        <taxon>Sphingobacteriia</taxon>
        <taxon>Sphingobacteriales</taxon>
        <taxon>Sphingobacteriaceae</taxon>
        <taxon>Sphingobacterium</taxon>
    </lineage>
</organism>
<dbReference type="AlphaFoldDB" id="A0A653XKE5"/>
<proteinExistence type="predicted"/>
<sequence>MRKLKLILISAFLTSCLYSCRIYSSGHTQLASSEKFEVSSLNSKAKVKLENFSTKNLFIVKNSHKFILPPESKKNMKLVKGDTIELFHNNKEPVECQLRCIMLFRNRVDVKRTKINN</sequence>
<reference evidence="1 2" key="1">
    <citation type="submission" date="2019-10" db="EMBL/GenBank/DDBJ databases">
        <authorList>
            <person name="Karimi E."/>
        </authorList>
    </citation>
    <scope>NUCLEOTIDE SEQUENCE [LARGE SCALE GENOMIC DNA]</scope>
    <source>
        <strain evidence="1 2">Sphingobacterium sp. 8BC</strain>
    </source>
</reference>
<protein>
    <recommendedName>
        <fullName evidence="3">Lipoprotein</fullName>
    </recommendedName>
</protein>
<accession>A0A653XKE5</accession>
<dbReference type="Proteomes" id="UP000432350">
    <property type="component" value="Unassembled WGS sequence"/>
</dbReference>
<evidence type="ECO:0008006" key="3">
    <source>
        <dbReference type="Google" id="ProtNLM"/>
    </source>
</evidence>
<evidence type="ECO:0000313" key="1">
    <source>
        <dbReference type="EMBL" id="VXC30559.1"/>
    </source>
</evidence>
<gene>
    <name evidence="1" type="ORF">SPHINGO8BC_10045</name>
</gene>
<dbReference type="PROSITE" id="PS51257">
    <property type="entry name" value="PROKAR_LIPOPROTEIN"/>
    <property type="match status" value="1"/>
</dbReference>